<proteinExistence type="predicted"/>
<dbReference type="RefSeq" id="WP_091445430.1">
    <property type="nucleotide sequence ID" value="NZ_BMMJ01000003.1"/>
</dbReference>
<evidence type="ECO:0000256" key="1">
    <source>
        <dbReference type="SAM" id="MobiDB-lite"/>
    </source>
</evidence>
<accession>A0A1C6VGX2</accession>
<evidence type="ECO:0000259" key="2">
    <source>
        <dbReference type="Pfam" id="PF14399"/>
    </source>
</evidence>
<name>A0A1C6VGX2_9ACTN</name>
<dbReference type="InterPro" id="IPR026935">
    <property type="entry name" value="BtrH_N"/>
</dbReference>
<keyword evidence="4" id="KW-1185">Reference proteome</keyword>
<dbReference type="STRING" id="683228.GA0070617_5807"/>
<evidence type="ECO:0000313" key="3">
    <source>
        <dbReference type="EMBL" id="SCL65576.1"/>
    </source>
</evidence>
<sequence length="361" mass="39061">MRTELAPIGTWRHDLTYCLHTTAGVLLEFHGLDPLEVLGAYWGFHHVPGPVPREEYYFPPTRDSLFAGLAPYHPVSSRWHQPADADSGWAQVRAAVAAGNPVAVAADNFHLPFRPAFRDVHTNHLLVVYGFDDEAGEVFVADPVPPAFQGPITIEALTAARDSANPVRHDRDMFYTANPIGNRWLEVSVRPDGPPFDPDSVRAAIRANLAGFTAAGAPERLDGTAAAPERADDSAVGSPEEANGTAALTGLAGLRTYLDGVAERFADEPGLVDEVFLVGEPAMAVAGLHADYLYRAADRFALPGLRENARLVERVAHHWSALRITVASARHDRASAVPGLRRRCAAMLADHERALAALDRC</sequence>
<evidence type="ECO:0000313" key="4">
    <source>
        <dbReference type="Proteomes" id="UP000198937"/>
    </source>
</evidence>
<reference evidence="3 4" key="1">
    <citation type="submission" date="2016-06" db="EMBL/GenBank/DDBJ databases">
        <authorList>
            <person name="Kjaerup R.B."/>
            <person name="Dalgaard T.S."/>
            <person name="Juul-Madsen H.R."/>
        </authorList>
    </citation>
    <scope>NUCLEOTIDE SEQUENCE [LARGE SCALE GENOMIC DNA]</scope>
    <source>
        <strain evidence="3 4">DSM 45577</strain>
    </source>
</reference>
<feature type="domain" description="Butirosin biosynthesis protein H N-terminal" evidence="2">
    <location>
        <begin position="18"/>
        <end position="143"/>
    </location>
</feature>
<gene>
    <name evidence="3" type="ORF">GA0070617_5807</name>
</gene>
<feature type="region of interest" description="Disordered" evidence="1">
    <location>
        <begin position="223"/>
        <end position="242"/>
    </location>
</feature>
<dbReference type="EMBL" id="FMIA01000002">
    <property type="protein sequence ID" value="SCL65576.1"/>
    <property type="molecule type" value="Genomic_DNA"/>
</dbReference>
<protein>
    <submittedName>
        <fullName evidence="3">Butirosin biosynthesis protein H, N-terminal</fullName>
    </submittedName>
</protein>
<dbReference type="Pfam" id="PF14399">
    <property type="entry name" value="BtrH_N"/>
    <property type="match status" value="1"/>
</dbReference>
<organism evidence="3 4">
    <name type="scientific">Micromonospora yangpuensis</name>
    <dbReference type="NCBI Taxonomy" id="683228"/>
    <lineage>
        <taxon>Bacteria</taxon>
        <taxon>Bacillati</taxon>
        <taxon>Actinomycetota</taxon>
        <taxon>Actinomycetes</taxon>
        <taxon>Micromonosporales</taxon>
        <taxon>Micromonosporaceae</taxon>
        <taxon>Micromonospora</taxon>
    </lineage>
</organism>
<dbReference type="OrthoDB" id="3356918at2"/>
<dbReference type="Proteomes" id="UP000198937">
    <property type="component" value="Unassembled WGS sequence"/>
</dbReference>
<dbReference type="AlphaFoldDB" id="A0A1C6VGX2"/>